<dbReference type="GO" id="GO:0000030">
    <property type="term" value="F:mannosyltransferase activity"/>
    <property type="evidence" value="ECO:0007669"/>
    <property type="project" value="TreeGrafter"/>
</dbReference>
<reference evidence="1 2" key="1">
    <citation type="submission" date="2013-12" db="EMBL/GenBank/DDBJ databases">
        <title>Ecological redundancy of diverse viral populations within a natural community.</title>
        <authorList>
            <person name="Gregory A.C."/>
            <person name="LaButti K."/>
            <person name="Copeland A."/>
            <person name="Woyke T."/>
            <person name="Sullivan M.B."/>
        </authorList>
    </citation>
    <scope>NUCLEOTIDE SEQUENCE [LARGE SCALE GENOMIC DNA]</scope>
    <source>
        <strain evidence="1">Syn7803C7</strain>
    </source>
</reference>
<dbReference type="PANTHER" id="PTHR32385">
    <property type="entry name" value="MANNOSYL PHOSPHORYLINOSITOL CERAMIDE SYNTHASE"/>
    <property type="match status" value="1"/>
</dbReference>
<organism evidence="1 2">
    <name type="scientific">Synechococcus phage ACG-2014f_Syn7803C7</name>
    <dbReference type="NCBI Taxonomy" id="2790345"/>
    <lineage>
        <taxon>Viruses</taxon>
        <taxon>Duplodnaviria</taxon>
        <taxon>Heunggongvirae</taxon>
        <taxon>Uroviricota</taxon>
        <taxon>Caudoviricetes</taxon>
        <taxon>Pantevenvirales</taxon>
        <taxon>Kyanoviridae</taxon>
        <taxon>Atlauavirus</taxon>
        <taxon>Atlauavirus acg2014f</taxon>
    </lineage>
</organism>
<dbReference type="InterPro" id="IPR029044">
    <property type="entry name" value="Nucleotide-diphossugar_trans"/>
</dbReference>
<dbReference type="InterPro" id="IPR051706">
    <property type="entry name" value="Glycosyltransferase_domain"/>
</dbReference>
<dbReference type="EMBL" id="KJ019052">
    <property type="protein sequence ID" value="AIX20119.1"/>
    <property type="molecule type" value="Genomic_DNA"/>
</dbReference>
<evidence type="ECO:0000313" key="2">
    <source>
        <dbReference type="Proteomes" id="UP000185323"/>
    </source>
</evidence>
<dbReference type="SUPFAM" id="SSF53448">
    <property type="entry name" value="Nucleotide-diphospho-sugar transferases"/>
    <property type="match status" value="1"/>
</dbReference>
<dbReference type="Proteomes" id="UP000185323">
    <property type="component" value="Segment"/>
</dbReference>
<dbReference type="Pfam" id="PF05704">
    <property type="entry name" value="Caps_synth"/>
    <property type="match status" value="1"/>
</dbReference>
<accession>A0A0E3F428</accession>
<sequence>MNKTIWMCWFQGWDKAPEITEKCLESWKHYNSDWDIVLLDESNYKDYISIDKELPGLKTNYISLGDILRLFLLKEHGGVWADATIFCNKPVDWVLDYEDSFIFTRKDKMIASWFVAAQKDSHVVDVWYNKMLEFWKYRMENTDTFEQQYGWIHALFRQSYAQDKGFRDIVDSMDKIDCMSDGQSRGKGPHFFAPYSKYFYNPISDTIKNRIDSKVDPLYKLSYKANTDWRSPENRGIHPADQKIMLEYPTNSELHYLLNTLK</sequence>
<protein>
    <recommendedName>
        <fullName evidence="3">Capsular polysaccharide synthesis protein</fullName>
    </recommendedName>
</protein>
<keyword evidence="2" id="KW-1185">Reference proteome</keyword>
<gene>
    <name evidence="1" type="ORF">Syn7803C7_228</name>
</gene>
<dbReference type="InterPro" id="IPR008441">
    <property type="entry name" value="AfumC-like_glycosyl_Trfase"/>
</dbReference>
<dbReference type="Gene3D" id="3.90.550.20">
    <property type="match status" value="1"/>
</dbReference>
<dbReference type="PANTHER" id="PTHR32385:SF15">
    <property type="entry name" value="INOSITOL PHOSPHOCERAMIDE MANNOSYLTRANSFERASE 1"/>
    <property type="match status" value="1"/>
</dbReference>
<proteinExistence type="predicted"/>
<evidence type="ECO:0008006" key="3">
    <source>
        <dbReference type="Google" id="ProtNLM"/>
    </source>
</evidence>
<dbReference type="GO" id="GO:0051999">
    <property type="term" value="P:mannosyl-inositol phosphorylceramide biosynthetic process"/>
    <property type="evidence" value="ECO:0007669"/>
    <property type="project" value="TreeGrafter"/>
</dbReference>
<evidence type="ECO:0000313" key="1">
    <source>
        <dbReference type="EMBL" id="AIX20119.1"/>
    </source>
</evidence>
<name>A0A0E3F428_9CAUD</name>
<dbReference type="GO" id="GO:0016020">
    <property type="term" value="C:membrane"/>
    <property type="evidence" value="ECO:0007669"/>
    <property type="project" value="GOC"/>
</dbReference>